<reference evidence="1" key="1">
    <citation type="submission" date="2006-10" db="EMBL/GenBank/DDBJ databases">
        <authorList>
            <person name="Amadeo P."/>
            <person name="Zhao Q."/>
            <person name="Wortman J."/>
            <person name="Fraser-Liggett C."/>
            <person name="Carlton J."/>
        </authorList>
    </citation>
    <scope>NUCLEOTIDE SEQUENCE</scope>
    <source>
        <strain evidence="1">G3</strain>
    </source>
</reference>
<sequence length="135" mass="15534">MINDDDFYFDFDAISSPIAAPNEALPTSMELSYPSFFEDTNQGENVLPLEGMDTWMDKKRKEPIGRSYSTPEIQNVFPIINEIKSFNQRSPITQKPQKKQPIVFQPFSSFDAAEITVKALKEHVYTSKSTDLFKW</sequence>
<proteinExistence type="predicted"/>
<dbReference type="KEGG" id="tva:75647234"/>
<protein>
    <submittedName>
        <fullName evidence="1">Uncharacterized protein</fullName>
    </submittedName>
</protein>
<evidence type="ECO:0000313" key="2">
    <source>
        <dbReference type="Proteomes" id="UP000001542"/>
    </source>
</evidence>
<dbReference type="InParanoid" id="A2DC44"/>
<dbReference type="RefSeq" id="XP_001583071.1">
    <property type="nucleotide sequence ID" value="XM_001583021.1"/>
</dbReference>
<accession>A2DC44</accession>
<evidence type="ECO:0000313" key="1">
    <source>
        <dbReference type="EMBL" id="EAY22085.1"/>
    </source>
</evidence>
<keyword evidence="2" id="KW-1185">Reference proteome</keyword>
<dbReference type="EMBL" id="DS113186">
    <property type="protein sequence ID" value="EAY22085.1"/>
    <property type="molecule type" value="Genomic_DNA"/>
</dbReference>
<dbReference type="VEuPathDB" id="TrichDB:TVAG_457200"/>
<dbReference type="VEuPathDB" id="TrichDB:TVAGG3_0263250"/>
<organism evidence="1 2">
    <name type="scientific">Trichomonas vaginalis (strain ATCC PRA-98 / G3)</name>
    <dbReference type="NCBI Taxonomy" id="412133"/>
    <lineage>
        <taxon>Eukaryota</taxon>
        <taxon>Metamonada</taxon>
        <taxon>Parabasalia</taxon>
        <taxon>Trichomonadida</taxon>
        <taxon>Trichomonadidae</taxon>
        <taxon>Trichomonas</taxon>
    </lineage>
</organism>
<dbReference type="AlphaFoldDB" id="A2DC44"/>
<reference evidence="1" key="2">
    <citation type="journal article" date="2007" name="Science">
        <title>Draft genome sequence of the sexually transmitted pathogen Trichomonas vaginalis.</title>
        <authorList>
            <person name="Carlton J.M."/>
            <person name="Hirt R.P."/>
            <person name="Silva J.C."/>
            <person name="Delcher A.L."/>
            <person name="Schatz M."/>
            <person name="Zhao Q."/>
            <person name="Wortman J.R."/>
            <person name="Bidwell S.L."/>
            <person name="Alsmark U.C.M."/>
            <person name="Besteiro S."/>
            <person name="Sicheritz-Ponten T."/>
            <person name="Noel C.J."/>
            <person name="Dacks J.B."/>
            <person name="Foster P.G."/>
            <person name="Simillion C."/>
            <person name="Van de Peer Y."/>
            <person name="Miranda-Saavedra D."/>
            <person name="Barton G.J."/>
            <person name="Westrop G.D."/>
            <person name="Mueller S."/>
            <person name="Dessi D."/>
            <person name="Fiori P.L."/>
            <person name="Ren Q."/>
            <person name="Paulsen I."/>
            <person name="Zhang H."/>
            <person name="Bastida-Corcuera F.D."/>
            <person name="Simoes-Barbosa A."/>
            <person name="Brown M.T."/>
            <person name="Hayes R.D."/>
            <person name="Mukherjee M."/>
            <person name="Okumura C.Y."/>
            <person name="Schneider R."/>
            <person name="Smith A.J."/>
            <person name="Vanacova S."/>
            <person name="Villalvazo M."/>
            <person name="Haas B.J."/>
            <person name="Pertea M."/>
            <person name="Feldblyum T.V."/>
            <person name="Utterback T.R."/>
            <person name="Shu C.L."/>
            <person name="Osoegawa K."/>
            <person name="de Jong P.J."/>
            <person name="Hrdy I."/>
            <person name="Horvathova L."/>
            <person name="Zubacova Z."/>
            <person name="Dolezal P."/>
            <person name="Malik S.B."/>
            <person name="Logsdon J.M. Jr."/>
            <person name="Henze K."/>
            <person name="Gupta A."/>
            <person name="Wang C.C."/>
            <person name="Dunne R.L."/>
            <person name="Upcroft J.A."/>
            <person name="Upcroft P."/>
            <person name="White O."/>
            <person name="Salzberg S.L."/>
            <person name="Tang P."/>
            <person name="Chiu C.-H."/>
            <person name="Lee Y.-S."/>
            <person name="Embley T.M."/>
            <person name="Coombs G.H."/>
            <person name="Mottram J.C."/>
            <person name="Tachezy J."/>
            <person name="Fraser-Liggett C.M."/>
            <person name="Johnson P.J."/>
        </authorList>
    </citation>
    <scope>NUCLEOTIDE SEQUENCE [LARGE SCALE GENOMIC DNA]</scope>
    <source>
        <strain evidence="1">G3</strain>
    </source>
</reference>
<dbReference type="Proteomes" id="UP000001542">
    <property type="component" value="Unassembled WGS sequence"/>
</dbReference>
<name>A2DC44_TRIV3</name>
<gene>
    <name evidence="1" type="ORF">TVAG_457200</name>
</gene>